<dbReference type="SUPFAM" id="SSF46689">
    <property type="entry name" value="Homeodomain-like"/>
    <property type="match status" value="1"/>
</dbReference>
<dbReference type="InterPro" id="IPR001647">
    <property type="entry name" value="HTH_TetR"/>
</dbReference>
<sequence>MPGPAEKATEQDRRDLIVAVARELAEAEGWAGVTTRRLAERAEVDVGDLYRHFADLEALLAAVAVCAFADLAADLAEAHAEAVEGPEGAWPAVASAYLDFAYTNPEVYDAMLALTPDLALGVDGVPAAPRAVFAELRAALTPLAEGRDPDVLAEMGWSLLHGVVMLTRGGRLRPDAQEERETMIAERLLRWPRPVGGKSLGTTDDMP</sequence>
<dbReference type="AlphaFoldDB" id="A0A7Z0BCR2"/>
<keyword evidence="3" id="KW-0804">Transcription</keyword>
<dbReference type="Gene3D" id="1.10.357.10">
    <property type="entry name" value="Tetracycline Repressor, domain 2"/>
    <property type="match status" value="1"/>
</dbReference>
<feature type="DNA-binding region" description="H-T-H motif" evidence="4">
    <location>
        <begin position="34"/>
        <end position="53"/>
    </location>
</feature>
<reference evidence="6 7" key="1">
    <citation type="submission" date="2020-07" db="EMBL/GenBank/DDBJ databases">
        <title>Sequencing the genomes of 1000 actinobacteria strains.</title>
        <authorList>
            <person name="Klenk H.-P."/>
        </authorList>
    </citation>
    <scope>NUCLEOTIDE SEQUENCE [LARGE SCALE GENOMIC DNA]</scope>
    <source>
        <strain evidence="6 7">DSM 45876</strain>
    </source>
</reference>
<dbReference type="InterPro" id="IPR036271">
    <property type="entry name" value="Tet_transcr_reg_TetR-rel_C_sf"/>
</dbReference>
<dbReference type="InterPro" id="IPR025996">
    <property type="entry name" value="MT1864/Rv1816-like_C"/>
</dbReference>
<gene>
    <name evidence="6" type="ORF">HNR22_001843</name>
</gene>
<dbReference type="GO" id="GO:0000976">
    <property type="term" value="F:transcription cis-regulatory region binding"/>
    <property type="evidence" value="ECO:0007669"/>
    <property type="project" value="TreeGrafter"/>
</dbReference>
<dbReference type="PANTHER" id="PTHR30055:SF234">
    <property type="entry name" value="HTH-TYPE TRANSCRIPTIONAL REGULATOR BETI"/>
    <property type="match status" value="1"/>
</dbReference>
<keyword evidence="1" id="KW-0805">Transcription regulation</keyword>
<dbReference type="PANTHER" id="PTHR30055">
    <property type="entry name" value="HTH-TYPE TRANSCRIPTIONAL REGULATOR RUTR"/>
    <property type="match status" value="1"/>
</dbReference>
<evidence type="ECO:0000256" key="1">
    <source>
        <dbReference type="ARBA" id="ARBA00023015"/>
    </source>
</evidence>
<evidence type="ECO:0000256" key="2">
    <source>
        <dbReference type="ARBA" id="ARBA00023125"/>
    </source>
</evidence>
<proteinExistence type="predicted"/>
<feature type="domain" description="HTH tetR-type" evidence="5">
    <location>
        <begin position="11"/>
        <end position="71"/>
    </location>
</feature>
<dbReference type="PROSITE" id="PS50977">
    <property type="entry name" value="HTH_TETR_2"/>
    <property type="match status" value="1"/>
</dbReference>
<dbReference type="SUPFAM" id="SSF48498">
    <property type="entry name" value="Tetracyclin repressor-like, C-terminal domain"/>
    <property type="match status" value="1"/>
</dbReference>
<dbReference type="Pfam" id="PF13305">
    <property type="entry name" value="TetR_C_33"/>
    <property type="match status" value="1"/>
</dbReference>
<keyword evidence="7" id="KW-1185">Reference proteome</keyword>
<evidence type="ECO:0000313" key="7">
    <source>
        <dbReference type="Proteomes" id="UP000523545"/>
    </source>
</evidence>
<organism evidence="6 7">
    <name type="scientific">Micromonospora jinlongensis</name>
    <dbReference type="NCBI Taxonomy" id="1287877"/>
    <lineage>
        <taxon>Bacteria</taxon>
        <taxon>Bacillati</taxon>
        <taxon>Actinomycetota</taxon>
        <taxon>Actinomycetes</taxon>
        <taxon>Micromonosporales</taxon>
        <taxon>Micromonosporaceae</taxon>
        <taxon>Micromonospora</taxon>
    </lineage>
</organism>
<evidence type="ECO:0000313" key="6">
    <source>
        <dbReference type="EMBL" id="NYH42116.1"/>
    </source>
</evidence>
<keyword evidence="2 4" id="KW-0238">DNA-binding</keyword>
<dbReference type="GO" id="GO:0003700">
    <property type="term" value="F:DNA-binding transcription factor activity"/>
    <property type="evidence" value="ECO:0007669"/>
    <property type="project" value="TreeGrafter"/>
</dbReference>
<name>A0A7Z0BCR2_9ACTN</name>
<dbReference type="InterPro" id="IPR050109">
    <property type="entry name" value="HTH-type_TetR-like_transc_reg"/>
</dbReference>
<dbReference type="Proteomes" id="UP000523545">
    <property type="component" value="Unassembled WGS sequence"/>
</dbReference>
<evidence type="ECO:0000256" key="4">
    <source>
        <dbReference type="PROSITE-ProRule" id="PRU00335"/>
    </source>
</evidence>
<evidence type="ECO:0000256" key="3">
    <source>
        <dbReference type="ARBA" id="ARBA00023163"/>
    </source>
</evidence>
<dbReference type="RefSeq" id="WP_343059751.1">
    <property type="nucleotide sequence ID" value="NZ_JACCHK010000001.1"/>
</dbReference>
<dbReference type="EMBL" id="JACCHK010000001">
    <property type="protein sequence ID" value="NYH42116.1"/>
    <property type="molecule type" value="Genomic_DNA"/>
</dbReference>
<dbReference type="PRINTS" id="PR00455">
    <property type="entry name" value="HTHTETR"/>
</dbReference>
<dbReference type="InterPro" id="IPR009057">
    <property type="entry name" value="Homeodomain-like_sf"/>
</dbReference>
<dbReference type="Pfam" id="PF00440">
    <property type="entry name" value="TetR_N"/>
    <property type="match status" value="1"/>
</dbReference>
<comment type="caution">
    <text evidence="6">The sequence shown here is derived from an EMBL/GenBank/DDBJ whole genome shotgun (WGS) entry which is preliminary data.</text>
</comment>
<accession>A0A7Z0BCR2</accession>
<evidence type="ECO:0000259" key="5">
    <source>
        <dbReference type="PROSITE" id="PS50977"/>
    </source>
</evidence>
<protein>
    <submittedName>
        <fullName evidence="6">AcrR family transcriptional regulator</fullName>
    </submittedName>
</protein>